<evidence type="ECO:0000256" key="3">
    <source>
        <dbReference type="PROSITE-ProRule" id="PRU00339"/>
    </source>
</evidence>
<dbReference type="OrthoDB" id="10263032at2759"/>
<feature type="region of interest" description="Disordered" evidence="4">
    <location>
        <begin position="693"/>
        <end position="721"/>
    </location>
</feature>
<feature type="compositionally biased region" description="Low complexity" evidence="4">
    <location>
        <begin position="1009"/>
        <end position="1030"/>
    </location>
</feature>
<dbReference type="InterPro" id="IPR019734">
    <property type="entry name" value="TPR_rpt"/>
</dbReference>
<dbReference type="Proteomes" id="UP000235388">
    <property type="component" value="Unassembled WGS sequence"/>
</dbReference>
<name>A0A2N5SGT8_9BASI</name>
<feature type="region of interest" description="Disordered" evidence="4">
    <location>
        <begin position="740"/>
        <end position="769"/>
    </location>
</feature>
<dbReference type="PANTHER" id="PTHR22767:SF2">
    <property type="entry name" value="N(ALPHA)-ACETYLTRANSFERASE 15_16, ISOFORM A"/>
    <property type="match status" value="1"/>
</dbReference>
<dbReference type="SUPFAM" id="SSF48452">
    <property type="entry name" value="TPR-like"/>
    <property type="match status" value="1"/>
</dbReference>
<reference evidence="5 6" key="1">
    <citation type="submission" date="2017-11" db="EMBL/GenBank/DDBJ databases">
        <title>De novo assembly and phasing of dikaryotic genomes from two isolates of Puccinia coronata f. sp. avenae, the causal agent of oat crown rust.</title>
        <authorList>
            <person name="Miller M.E."/>
            <person name="Zhang Y."/>
            <person name="Omidvar V."/>
            <person name="Sperschneider J."/>
            <person name="Schwessinger B."/>
            <person name="Raley C."/>
            <person name="Palmer J.M."/>
            <person name="Garnica D."/>
            <person name="Upadhyaya N."/>
            <person name="Rathjen J."/>
            <person name="Taylor J.M."/>
            <person name="Park R.F."/>
            <person name="Dodds P.N."/>
            <person name="Hirsch C.D."/>
            <person name="Kianian S.F."/>
            <person name="Figueroa M."/>
        </authorList>
    </citation>
    <scope>NUCLEOTIDE SEQUENCE [LARGE SCALE GENOMIC DNA]</scope>
    <source>
        <strain evidence="5">12NC29</strain>
    </source>
</reference>
<dbReference type="InterPro" id="IPR021183">
    <property type="entry name" value="NatA_aux_su"/>
</dbReference>
<dbReference type="EMBL" id="PGCJ01000981">
    <property type="protein sequence ID" value="PLW12470.1"/>
    <property type="molecule type" value="Genomic_DNA"/>
</dbReference>
<dbReference type="GO" id="GO:0031415">
    <property type="term" value="C:NatA complex"/>
    <property type="evidence" value="ECO:0007669"/>
    <property type="project" value="TreeGrafter"/>
</dbReference>
<evidence type="ECO:0000256" key="2">
    <source>
        <dbReference type="ARBA" id="ARBA00022803"/>
    </source>
</evidence>
<dbReference type="PROSITE" id="PS50005">
    <property type="entry name" value="TPR"/>
    <property type="match status" value="2"/>
</dbReference>
<dbReference type="SMART" id="SM00028">
    <property type="entry name" value="TPR"/>
    <property type="match status" value="3"/>
</dbReference>
<dbReference type="Gene3D" id="1.25.40.1040">
    <property type="match status" value="1"/>
</dbReference>
<feature type="region of interest" description="Disordered" evidence="4">
    <location>
        <begin position="18"/>
        <end position="37"/>
    </location>
</feature>
<accession>A0A2N5SGT8</accession>
<dbReference type="PIRSF" id="PIRSF000422">
    <property type="entry name" value="N-terminal-AcTrfase-A_aux_su"/>
    <property type="match status" value="1"/>
</dbReference>
<feature type="region of interest" description="Disordered" evidence="4">
    <location>
        <begin position="64"/>
        <end position="91"/>
    </location>
</feature>
<dbReference type="STRING" id="200324.A0A2N5SGT8"/>
<feature type="compositionally biased region" description="Basic and acidic residues" evidence="4">
    <location>
        <begin position="20"/>
        <end position="33"/>
    </location>
</feature>
<feature type="region of interest" description="Disordered" evidence="4">
    <location>
        <begin position="1007"/>
        <end position="1032"/>
    </location>
</feature>
<gene>
    <name evidence="5" type="ORF">PCANC_21656</name>
</gene>
<keyword evidence="6" id="KW-1185">Reference proteome</keyword>
<evidence type="ECO:0000256" key="1">
    <source>
        <dbReference type="ARBA" id="ARBA00022737"/>
    </source>
</evidence>
<proteinExistence type="predicted"/>
<sequence length="1054" mass="118485">MWHGLECEEAWFSKNLTNDQQEHHRQRTFREQTRSPSLAEFRPNKTSTTIMAAKAKAAAAKRAAAAKKLPPASNTKAVPLAQHDPTRPPPLQLKDQAVFKQILHLYELKQYATALQHCDTLLEKYPGHGETTAMAGLLHHSMNNKAQGYTLVKAGMKADLKSHIVWHVYGIITRADRNYTEAVKSYSQALRLDPENHNILRDLAVLQIQVRQYSAYLESRWKLLRSNRRSRTAWLSLAMAYKLNHQSEAALEVLNAMEQCEVVHEPEQTYERSESIFFKASLLPPSEALQYLENSANFILDPTRSMLIRAQHLGELGRQAAAEWAWYDLLDTNSENRTYLQGYLANRSNLETEDPVKALKSLVDRYPSSQLIKRVILDYATGTQFDQELESYLCLRLTKGIPSLFNDLKPLLLDPTKLRAIQTISEKLCTQLSQTGSFESTGNHEAQQPPSTLVWTLHFLSQLYGSSHLNMTQQAIDAAQQAIQHTPSLPDCYIALAHAYKRAGSFEKAAEALRSARGLDGQDRFLNSKCAKYILQSIGSPNQPARVRTRLLKESRELIGLFTRKDAPDPVSDLVDMQAAWYVMAEAKVALRVSDWGLGLKRLHQVYEIFRQWEEDQYDFHTYCIRKNTFQSYQDLLKFEDTLYADPLYFEAVSKAVGIYLELHDRMVVASQSQQAPQITEYNVLIPAAELSQEANPDSVPNENGTSAKPDEESTMSKKALKKAKMAEIKAKAQAALDAKKALSKNKNSDQNSTPAADVIPPIPDDDPTGEKLCKAENPLEMANELLRPIEDDLARLTITSLADPSKRLVWQGVHLSRFEIELRRDKPLLAVRALLKAHELSTDDSSTDPSVFVALTKLKLKYLSSSTQLNSSSPDTDATTVRNVLQKALEKMEQLDVAPSYRGKLARAECLIIRRTHHQLSSTTSTSTDNTGSSSNEEIEEQLFSLFAALDEKDAFKEGWKVGLQGLRLLKRAGSSRVEEFRSKASHIWSFVDYFQPIQIEANETQQAPQDLSAAPAHAAHPPAQLNAPSTDTLAKDLTAPTEIEALPEIRDF</sequence>
<feature type="repeat" description="TPR" evidence="3">
    <location>
        <begin position="163"/>
        <end position="196"/>
    </location>
</feature>
<evidence type="ECO:0000313" key="5">
    <source>
        <dbReference type="EMBL" id="PLW12470.1"/>
    </source>
</evidence>
<keyword evidence="2 3" id="KW-0802">TPR repeat</keyword>
<feature type="compositionally biased region" description="Polar residues" evidence="4">
    <location>
        <begin position="693"/>
        <end position="707"/>
    </location>
</feature>
<dbReference type="Gene3D" id="1.25.40.1010">
    <property type="match status" value="1"/>
</dbReference>
<organism evidence="5 6">
    <name type="scientific">Puccinia coronata f. sp. avenae</name>
    <dbReference type="NCBI Taxonomy" id="200324"/>
    <lineage>
        <taxon>Eukaryota</taxon>
        <taxon>Fungi</taxon>
        <taxon>Dikarya</taxon>
        <taxon>Basidiomycota</taxon>
        <taxon>Pucciniomycotina</taxon>
        <taxon>Pucciniomycetes</taxon>
        <taxon>Pucciniales</taxon>
        <taxon>Pucciniaceae</taxon>
        <taxon>Puccinia</taxon>
    </lineage>
</organism>
<dbReference type="AlphaFoldDB" id="A0A2N5SGT8"/>
<comment type="caution">
    <text evidence="5">The sequence shown here is derived from an EMBL/GenBank/DDBJ whole genome shotgun (WGS) entry which is preliminary data.</text>
</comment>
<dbReference type="Pfam" id="PF12569">
    <property type="entry name" value="NatA_aux_su"/>
    <property type="match status" value="1"/>
</dbReference>
<protein>
    <submittedName>
        <fullName evidence="5">Uncharacterized protein</fullName>
    </submittedName>
</protein>
<evidence type="ECO:0000256" key="4">
    <source>
        <dbReference type="SAM" id="MobiDB-lite"/>
    </source>
</evidence>
<dbReference type="InterPro" id="IPR011990">
    <property type="entry name" value="TPR-like_helical_dom_sf"/>
</dbReference>
<keyword evidence="1" id="KW-0677">Repeat</keyword>
<feature type="repeat" description="TPR" evidence="3">
    <location>
        <begin position="490"/>
        <end position="523"/>
    </location>
</feature>
<dbReference type="PANTHER" id="PTHR22767">
    <property type="entry name" value="N-TERMINAL ACETYLTRANSFERASE-RELATED"/>
    <property type="match status" value="1"/>
</dbReference>
<evidence type="ECO:0000313" key="6">
    <source>
        <dbReference type="Proteomes" id="UP000235388"/>
    </source>
</evidence>